<dbReference type="HOGENOM" id="CLU_2420273_0_0_11"/>
<keyword evidence="2" id="KW-1185">Reference proteome</keyword>
<dbReference type="Proteomes" id="UP000008221">
    <property type="component" value="Chromosome"/>
</dbReference>
<gene>
    <name evidence="1" type="ordered locus">Acel_1621</name>
</gene>
<organism evidence="1 2">
    <name type="scientific">Acidothermus cellulolyticus (strain ATCC 43068 / DSM 8971 / 11B)</name>
    <dbReference type="NCBI Taxonomy" id="351607"/>
    <lineage>
        <taxon>Bacteria</taxon>
        <taxon>Bacillati</taxon>
        <taxon>Actinomycetota</taxon>
        <taxon>Actinomycetes</taxon>
        <taxon>Acidothermales</taxon>
        <taxon>Acidothermaceae</taxon>
        <taxon>Acidothermus</taxon>
    </lineage>
</organism>
<protein>
    <submittedName>
        <fullName evidence="1">Uncharacterized protein</fullName>
    </submittedName>
</protein>
<sequence>MGSYSMPQTHVKILLWPWLMARCTVLVAQVNNIVGVHEQIRIDWVRKTVACNNTPTYAKSVSENSCYSVNPQTGEIWPRSPRFCVFWLKRD</sequence>
<dbReference type="InParanoid" id="A0LVD3"/>
<evidence type="ECO:0000313" key="1">
    <source>
        <dbReference type="EMBL" id="ABK53393.1"/>
    </source>
</evidence>
<name>A0LVD3_ACIC1</name>
<evidence type="ECO:0000313" key="2">
    <source>
        <dbReference type="Proteomes" id="UP000008221"/>
    </source>
</evidence>
<dbReference type="AlphaFoldDB" id="A0LVD3"/>
<dbReference type="EMBL" id="CP000481">
    <property type="protein sequence ID" value="ABK53393.1"/>
    <property type="molecule type" value="Genomic_DNA"/>
</dbReference>
<accession>A0LVD3</accession>
<reference evidence="1 2" key="1">
    <citation type="journal article" date="2009" name="Genome Res.">
        <title>Complete genome of the cellulolytic thermophile Acidothermus cellulolyticus 11B provides insights into its ecophysiological and evolutionary adaptations.</title>
        <authorList>
            <person name="Barabote R.D."/>
            <person name="Xie G."/>
            <person name="Leu D.H."/>
            <person name="Normand P."/>
            <person name="Necsulea A."/>
            <person name="Daubin V."/>
            <person name="Medigue C."/>
            <person name="Adney W.S."/>
            <person name="Xu X.C."/>
            <person name="Lapidus A."/>
            <person name="Parales R.E."/>
            <person name="Detter C."/>
            <person name="Pujic P."/>
            <person name="Bruce D."/>
            <person name="Lavire C."/>
            <person name="Challacombe J.F."/>
            <person name="Brettin T.S."/>
            <person name="Berry A.M."/>
        </authorList>
    </citation>
    <scope>NUCLEOTIDE SEQUENCE [LARGE SCALE GENOMIC DNA]</scope>
    <source>
        <strain evidence="2">ATCC 43068 / DSM 8971 / 11B</strain>
    </source>
</reference>
<proteinExistence type="predicted"/>
<dbReference type="KEGG" id="ace:Acel_1621"/>